<dbReference type="PANTHER" id="PTHR40078:SF1">
    <property type="entry name" value="INTEGRAL MEMBRANE PROTEIN"/>
    <property type="match status" value="1"/>
</dbReference>
<evidence type="ECO:0000256" key="1">
    <source>
        <dbReference type="SAM" id="Phobius"/>
    </source>
</evidence>
<feature type="transmembrane region" description="Helical" evidence="1">
    <location>
        <begin position="164"/>
        <end position="184"/>
    </location>
</feature>
<evidence type="ECO:0000313" key="2">
    <source>
        <dbReference type="EMBL" id="MBB1062981.1"/>
    </source>
</evidence>
<dbReference type="PANTHER" id="PTHR40078">
    <property type="entry name" value="INTEGRAL MEMBRANE PROTEIN-RELATED"/>
    <property type="match status" value="1"/>
</dbReference>
<evidence type="ECO:0000313" key="3">
    <source>
        <dbReference type="EMBL" id="MBB1086224.1"/>
    </source>
</evidence>
<keyword evidence="1" id="KW-0812">Transmembrane</keyword>
<feature type="transmembrane region" description="Helical" evidence="1">
    <location>
        <begin position="190"/>
        <end position="210"/>
    </location>
</feature>
<feature type="transmembrane region" description="Helical" evidence="1">
    <location>
        <begin position="90"/>
        <end position="111"/>
    </location>
</feature>
<reference evidence="4 5" key="1">
    <citation type="submission" date="2020-07" db="EMBL/GenBank/DDBJ databases">
        <title>Description of Limosilactobacillus balticus sp. nov., Limosilactobacillus agrestis sp. nov., Limosilactobacillus albertensis sp. nov., Limosilactobacillus rudii sp. nov., Limosilactobacillus fastidiosus sp. nov., five novel Limosilactobacillus species isolated from the vertebrate gastrointestinal tract, and proposal of 6 subspecies of Limosilactobacillus reuteri adapted to the gastrointestinal tract of specific vertebrate hosts.</title>
        <authorList>
            <person name="Li F."/>
            <person name="Cheng C."/>
            <person name="Zheng J."/>
            <person name="Quevedo R.M."/>
            <person name="Li J."/>
            <person name="Roos S."/>
            <person name="Gaenzle M.G."/>
            <person name="Walter J."/>
        </authorList>
    </citation>
    <scope>NUCLEOTIDE SEQUENCE [LARGE SCALE GENOMIC DNA]</scope>
    <source>
        <strain evidence="3 4">WF-MA3-C</strain>
        <strain evidence="2 5">WF-MO7-1</strain>
    </source>
</reference>
<comment type="caution">
    <text evidence="3">The sequence shown here is derived from an EMBL/GenBank/DDBJ whole genome shotgun (WGS) entry which is preliminary data.</text>
</comment>
<accession>A0A7W3TZR4</accession>
<dbReference type="AlphaFoldDB" id="A0A7W3TZR4"/>
<dbReference type="Proteomes" id="UP000544052">
    <property type="component" value="Unassembled WGS sequence"/>
</dbReference>
<dbReference type="InterPro" id="IPR038750">
    <property type="entry name" value="YczE/YyaS-like"/>
</dbReference>
<keyword evidence="1" id="KW-0472">Membrane</keyword>
<dbReference type="EMBL" id="JACIUY010000053">
    <property type="protein sequence ID" value="MBB1086224.1"/>
    <property type="molecule type" value="Genomic_DNA"/>
</dbReference>
<proteinExistence type="predicted"/>
<protein>
    <recommendedName>
        <fullName evidence="6">Sugar specific permease</fullName>
    </recommendedName>
</protein>
<dbReference type="EMBL" id="JACIUZ010000030">
    <property type="protein sequence ID" value="MBB1062981.1"/>
    <property type="molecule type" value="Genomic_DNA"/>
</dbReference>
<gene>
    <name evidence="3" type="ORF">H5R63_05435</name>
    <name evidence="2" type="ORF">H5R64_04175</name>
</gene>
<dbReference type="Pfam" id="PF19700">
    <property type="entry name" value="DUF6198"/>
    <property type="match status" value="1"/>
</dbReference>
<feature type="transmembrane region" description="Helical" evidence="1">
    <location>
        <begin position="54"/>
        <end position="78"/>
    </location>
</feature>
<keyword evidence="5" id="KW-1185">Reference proteome</keyword>
<evidence type="ECO:0008006" key="6">
    <source>
        <dbReference type="Google" id="ProtNLM"/>
    </source>
</evidence>
<evidence type="ECO:0000313" key="5">
    <source>
        <dbReference type="Proteomes" id="UP000544052"/>
    </source>
</evidence>
<feature type="transmembrane region" description="Helical" evidence="1">
    <location>
        <begin position="12"/>
        <end position="34"/>
    </location>
</feature>
<feature type="transmembrane region" description="Helical" evidence="1">
    <location>
        <begin position="117"/>
        <end position="138"/>
    </location>
</feature>
<dbReference type="Proteomes" id="UP000518255">
    <property type="component" value="Unassembled WGS sequence"/>
</dbReference>
<keyword evidence="1" id="KW-1133">Transmembrane helix</keyword>
<sequence length="228" mass="25692">MEVEELHHHNNSLSLRVLALVTGLVLNALGNGLTVSTNVGTSPWTASEVNLANLFGTSVGIPMFIVGTLTAVANQLLIRQWDRWRFIGEVAFIACFSYFVDVFVAFFSWLGVFQLPFFFRTVLCFTGVVTFCCAISIYQRANIVMHPNDDTTNILRFLYFHNRVVVAQLVNFIPPILIMAVTFMLDGHLYAINIGTLFALLANGPLIGFFDRHFWHSLTHNFRVTVNQ</sequence>
<organism evidence="3 4">
    <name type="scientific">Limosilactobacillus fastidiosus</name>
    <dbReference type="NCBI Taxonomy" id="2759855"/>
    <lineage>
        <taxon>Bacteria</taxon>
        <taxon>Bacillati</taxon>
        <taxon>Bacillota</taxon>
        <taxon>Bacilli</taxon>
        <taxon>Lactobacillales</taxon>
        <taxon>Lactobacillaceae</taxon>
        <taxon>Limosilactobacillus</taxon>
    </lineage>
</organism>
<dbReference type="RefSeq" id="WP_182581107.1">
    <property type="nucleotide sequence ID" value="NZ_JACIUY010000053.1"/>
</dbReference>
<name>A0A7W3TZR4_9LACO</name>
<evidence type="ECO:0000313" key="4">
    <source>
        <dbReference type="Proteomes" id="UP000518255"/>
    </source>
</evidence>